<evidence type="ECO:0000256" key="3">
    <source>
        <dbReference type="ARBA" id="ARBA00022842"/>
    </source>
</evidence>
<proteinExistence type="predicted"/>
<dbReference type="InterPro" id="IPR011206">
    <property type="entry name" value="Citrate_lyase_beta/mcl1/mcl2"/>
</dbReference>
<comment type="cofactor">
    <cofactor evidence="1">
        <name>Mg(2+)</name>
        <dbReference type="ChEBI" id="CHEBI:18420"/>
    </cofactor>
</comment>
<protein>
    <submittedName>
        <fullName evidence="5">Citrate lyase subunit beta / citryl-CoA lyase</fullName>
    </submittedName>
</protein>
<evidence type="ECO:0000256" key="1">
    <source>
        <dbReference type="ARBA" id="ARBA00001946"/>
    </source>
</evidence>
<sequence>MHPSKVLFQGKRRPVSIPACDHYAGSEKLMRRSMALQQELGPLFDITFDCEDGAAAGSEERHAQLVASLIMGEDNRHGRIGARVHDIHSPFFERDTAIICAAAASRLAYLVLPKAESLDDVKHGLAVIAGHAEKAGREALPVHVLIETHGALAAVREIAALPQVECLSFGIMDFVSDHYGAIPGSAMRSPGQFTHALVARAKADVAAACHANGKCPSHNVTTEIRDASVVAQDAARAFGEFGFTRMWSIHPSQIKPILAAYAPPADEVAAATAILSAAQAAQWGPTQYQGALHDRASYRYYWTVLQRARLSGVPLPAAAGSLL</sequence>
<dbReference type="RefSeq" id="WP_283444373.1">
    <property type="nucleotide sequence ID" value="NZ_FXUL01000020.1"/>
</dbReference>
<dbReference type="InterPro" id="IPR005000">
    <property type="entry name" value="Aldolase/citrate-lyase_domain"/>
</dbReference>
<accession>A0ABY1QKW1</accession>
<gene>
    <name evidence="5" type="ORF">SAMN06295970_12058</name>
</gene>
<evidence type="ECO:0000259" key="4">
    <source>
        <dbReference type="Pfam" id="PF03328"/>
    </source>
</evidence>
<keyword evidence="3" id="KW-0460">Magnesium</keyword>
<dbReference type="InterPro" id="IPR040442">
    <property type="entry name" value="Pyrv_kinase-like_dom_sf"/>
</dbReference>
<evidence type="ECO:0000313" key="5">
    <source>
        <dbReference type="EMBL" id="SMP74102.1"/>
    </source>
</evidence>
<dbReference type="Gene3D" id="3.20.20.60">
    <property type="entry name" value="Phosphoenolpyruvate-binding domains"/>
    <property type="match status" value="1"/>
</dbReference>
<evidence type="ECO:0000256" key="2">
    <source>
        <dbReference type="ARBA" id="ARBA00022723"/>
    </source>
</evidence>
<dbReference type="PIRSF" id="PIRSF015582">
    <property type="entry name" value="Cit_lyase_B"/>
    <property type="match status" value="1"/>
</dbReference>
<dbReference type="EMBL" id="FXUL01000020">
    <property type="protein sequence ID" value="SMP74102.1"/>
    <property type="molecule type" value="Genomic_DNA"/>
</dbReference>
<dbReference type="SUPFAM" id="SSF51621">
    <property type="entry name" value="Phosphoenolpyruvate/pyruvate domain"/>
    <property type="match status" value="1"/>
</dbReference>
<feature type="domain" description="HpcH/HpaI aldolase/citrate lyase" evidence="4">
    <location>
        <begin position="47"/>
        <end position="251"/>
    </location>
</feature>
<name>A0ABY1QKW1_9BURK</name>
<keyword evidence="6" id="KW-1185">Reference proteome</keyword>
<keyword evidence="5" id="KW-0456">Lyase</keyword>
<dbReference type="GO" id="GO:0016829">
    <property type="term" value="F:lyase activity"/>
    <property type="evidence" value="ECO:0007669"/>
    <property type="project" value="UniProtKB-KW"/>
</dbReference>
<dbReference type="PANTHER" id="PTHR11105:SF0">
    <property type="entry name" value="CITRAMALYL-COA LYASE, MITOCHONDRIAL"/>
    <property type="match status" value="1"/>
</dbReference>
<evidence type="ECO:0000313" key="6">
    <source>
        <dbReference type="Proteomes" id="UP001158049"/>
    </source>
</evidence>
<organism evidence="5 6">
    <name type="scientific">Noviherbaspirillum suwonense</name>
    <dbReference type="NCBI Taxonomy" id="1224511"/>
    <lineage>
        <taxon>Bacteria</taxon>
        <taxon>Pseudomonadati</taxon>
        <taxon>Pseudomonadota</taxon>
        <taxon>Betaproteobacteria</taxon>
        <taxon>Burkholderiales</taxon>
        <taxon>Oxalobacteraceae</taxon>
        <taxon>Noviherbaspirillum</taxon>
    </lineage>
</organism>
<dbReference type="Pfam" id="PF03328">
    <property type="entry name" value="HpcH_HpaI"/>
    <property type="match status" value="1"/>
</dbReference>
<dbReference type="InterPro" id="IPR040186">
    <property type="entry name" value="Citramalyl-CoA_lyase"/>
</dbReference>
<keyword evidence="2" id="KW-0479">Metal-binding</keyword>
<reference evidence="5 6" key="1">
    <citation type="submission" date="2017-05" db="EMBL/GenBank/DDBJ databases">
        <authorList>
            <person name="Varghese N."/>
            <person name="Submissions S."/>
        </authorList>
    </citation>
    <scope>NUCLEOTIDE SEQUENCE [LARGE SCALE GENOMIC DNA]</scope>
    <source>
        <strain evidence="5 6">DSM 26001</strain>
    </source>
</reference>
<comment type="caution">
    <text evidence="5">The sequence shown here is derived from an EMBL/GenBank/DDBJ whole genome shotgun (WGS) entry which is preliminary data.</text>
</comment>
<dbReference type="InterPro" id="IPR015813">
    <property type="entry name" value="Pyrv/PenolPyrv_kinase-like_dom"/>
</dbReference>
<dbReference type="Proteomes" id="UP001158049">
    <property type="component" value="Unassembled WGS sequence"/>
</dbReference>
<dbReference type="Gene3D" id="6.10.140.960">
    <property type="match status" value="1"/>
</dbReference>
<dbReference type="PANTHER" id="PTHR11105">
    <property type="entry name" value="CITRATE LYASE SUBUNIT BETA-RELATED"/>
    <property type="match status" value="1"/>
</dbReference>